<evidence type="ECO:0000259" key="1">
    <source>
        <dbReference type="Pfam" id="PF13649"/>
    </source>
</evidence>
<dbReference type="AlphaFoldDB" id="A0A451A7F4"/>
<dbReference type="GO" id="GO:0008168">
    <property type="term" value="F:methyltransferase activity"/>
    <property type="evidence" value="ECO:0007669"/>
    <property type="project" value="UniProtKB-KW"/>
</dbReference>
<dbReference type="InterPro" id="IPR041698">
    <property type="entry name" value="Methyltransf_25"/>
</dbReference>
<protein>
    <submittedName>
        <fullName evidence="2">Methyltransferase domain-containing protein</fullName>
    </submittedName>
</protein>
<dbReference type="SUPFAM" id="SSF53335">
    <property type="entry name" value="S-adenosyl-L-methionine-dependent methyltransferases"/>
    <property type="match status" value="1"/>
</dbReference>
<dbReference type="Gene3D" id="3.40.50.150">
    <property type="entry name" value="Vaccinia Virus protein VP39"/>
    <property type="match status" value="1"/>
</dbReference>
<dbReference type="Pfam" id="PF13649">
    <property type="entry name" value="Methyltransf_25"/>
    <property type="match status" value="1"/>
</dbReference>
<name>A0A451A7F4_9GAMM</name>
<dbReference type="EMBL" id="CAADFX010000164">
    <property type="protein sequence ID" value="VFK61957.1"/>
    <property type="molecule type" value="Genomic_DNA"/>
</dbReference>
<gene>
    <name evidence="2" type="ORF">BECKTUN1418D_GA0071000_11641</name>
</gene>
<proteinExistence type="predicted"/>
<feature type="domain" description="Methyltransferase" evidence="1">
    <location>
        <begin position="51"/>
        <end position="140"/>
    </location>
</feature>
<keyword evidence="2" id="KW-0808">Transferase</keyword>
<accession>A0A451A7F4</accession>
<organism evidence="2">
    <name type="scientific">Candidatus Kentrum sp. TUN</name>
    <dbReference type="NCBI Taxonomy" id="2126343"/>
    <lineage>
        <taxon>Bacteria</taxon>
        <taxon>Pseudomonadati</taxon>
        <taxon>Pseudomonadota</taxon>
        <taxon>Gammaproteobacteria</taxon>
        <taxon>Candidatus Kentrum</taxon>
    </lineage>
</organism>
<dbReference type="GO" id="GO:0032259">
    <property type="term" value="P:methylation"/>
    <property type="evidence" value="ECO:0007669"/>
    <property type="project" value="UniProtKB-KW"/>
</dbReference>
<sequence>MKLENHMKNHPDRTRWNKKYRERIISDFSPSALFSAFSETIPPGAIPPGDVLELACGASGTALALASQGRQIMAVDVSDVGLALLAEEIEKHDLVGKIQLVQDDLVTWSPPRGDFALVICSFYWDRIVFGYAHELVMPGGYIAWEGFSPACVKYRSASPYAMQEEEPLALLPKSFAVIECRDVDDGKSIVSRRLIAKREA</sequence>
<reference evidence="2" key="1">
    <citation type="submission" date="2019-02" db="EMBL/GenBank/DDBJ databases">
        <authorList>
            <person name="Gruber-Vodicka R. H."/>
            <person name="Seah K. B. B."/>
        </authorList>
    </citation>
    <scope>NUCLEOTIDE SEQUENCE</scope>
    <source>
        <strain evidence="2">BECK_BY1</strain>
    </source>
</reference>
<dbReference type="InterPro" id="IPR029063">
    <property type="entry name" value="SAM-dependent_MTases_sf"/>
</dbReference>
<keyword evidence="2" id="KW-0489">Methyltransferase</keyword>
<dbReference type="CDD" id="cd02440">
    <property type="entry name" value="AdoMet_MTases"/>
    <property type="match status" value="1"/>
</dbReference>
<evidence type="ECO:0000313" key="2">
    <source>
        <dbReference type="EMBL" id="VFK61957.1"/>
    </source>
</evidence>